<sequence>MFVEEEKLTKTAFLMLSYGLCVTLEDLETVYRFYGYCDLFRLLLRMDVQFCDGHKALPRALMYCDPSTDLEKCFDNYSSLAIGSLLDHFNHPKLKKLCLSNSNKEIANKAKELPPNMDNTRGPLTRIIRTQHFYCGFPGHRDPLTDAVAKDDLNKVRSCYRQSNLKYCVLYYLIERKKYQMISELIDLEDVDVNYCDPDGYSLLTALTGRYSNTKLSQKLLEKGADIHLKDKSGLTFLHHAVKAGTADDLTVALFVIEKGADVNCRDNHGKTPLYIACEKGRENWVHTLLYYGADPNIPSHEGIIPLAAISLWISEKQQTSLQDILFPYTLDSHNTTLSLPSMVEAMISETSTFPRLLEKISRLSYDTDDLEYFVERIGSQNGKNLKLFVEKFEDVVNDLIDNYQILVILLELTTPRSGINYVVPNLKGILDAFLESNHGPKLIQAFDPSFSAISLLIKAFNYHRDMFVEEEKLTKTAFLMLSYGLCVTLEDLETVYRFYGYCDLFRLLLRMDVQFCDADKPSPMVLMYCDPSTDLAMYLDDSSSIANMANSIGPVKRIVFSQDLYHRFPGQLKSVRDAVDKNDLNEVIFWFRQSNLRYYVLYCLIERKKYQMISDIIDLEDFDVNCCDPDGYSLLMVLTGRYSNTKLSQKLLEKGADIHLTSIFGLTFLHHAVETGTADDLTIALLAIEKGADVNWQDDDGETPLYIACKKGHKKWVHTLLYYGADPNIPSHKGIIPLAAISLSISGKKQTRLQDILFPYTFDSDNTTLSLPSMVEAMISQTSAFPRLLQKVSRVSYDTDDLEYFVERIEFQNGKNLKLFVEKFEDVVNDMLDNYQILVILLKMTTSLSGINYVVLNLKGILDAFLESDQGPKLIQASDPSFPAISHLIKTFNYDRHMFVEKEKLTKTAFLMLSYGLCVTQEDLETVYRIYGYCDLFRLLLRMDVQFCDGHKPSPRVLMYYDPSTDLDKCFDDYSSLAIGSLLDHFNHPKLKVLCLSNSNNEIANKAKELPPVPLLVELARNAARKYIARSFQIESPKQFYSVLDRLPIDKLSKRRIALEIKLY</sequence>
<organism evidence="4 5">
    <name type="scientific">Tenebrio molitor</name>
    <name type="common">Yellow mealworm beetle</name>
    <dbReference type="NCBI Taxonomy" id="7067"/>
    <lineage>
        <taxon>Eukaryota</taxon>
        <taxon>Metazoa</taxon>
        <taxon>Ecdysozoa</taxon>
        <taxon>Arthropoda</taxon>
        <taxon>Hexapoda</taxon>
        <taxon>Insecta</taxon>
        <taxon>Pterygota</taxon>
        <taxon>Neoptera</taxon>
        <taxon>Endopterygota</taxon>
        <taxon>Coleoptera</taxon>
        <taxon>Polyphaga</taxon>
        <taxon>Cucujiformia</taxon>
        <taxon>Tenebrionidae</taxon>
        <taxon>Tenebrio</taxon>
    </lineage>
</organism>
<dbReference type="EMBL" id="JABDTM020022605">
    <property type="protein sequence ID" value="KAH0815777.1"/>
    <property type="molecule type" value="Genomic_DNA"/>
</dbReference>
<feature type="repeat" description="ANK" evidence="3">
    <location>
        <begin position="665"/>
        <end position="700"/>
    </location>
</feature>
<gene>
    <name evidence="4" type="ORF">GEV33_007014</name>
</gene>
<reference evidence="4" key="2">
    <citation type="submission" date="2021-08" db="EMBL/GenBank/DDBJ databases">
        <authorList>
            <person name="Eriksson T."/>
        </authorList>
    </citation>
    <scope>NUCLEOTIDE SEQUENCE</scope>
    <source>
        <strain evidence="4">Stoneville</strain>
        <tissue evidence="4">Whole head</tissue>
    </source>
</reference>
<evidence type="ECO:0000313" key="5">
    <source>
        <dbReference type="Proteomes" id="UP000719412"/>
    </source>
</evidence>
<dbReference type="SUPFAM" id="SSF48403">
    <property type="entry name" value="Ankyrin repeat"/>
    <property type="match status" value="2"/>
</dbReference>
<reference evidence="4" key="1">
    <citation type="journal article" date="2020" name="J Insects Food Feed">
        <title>The yellow mealworm (Tenebrio molitor) genome: a resource for the emerging insects as food and feed industry.</title>
        <authorList>
            <person name="Eriksson T."/>
            <person name="Andere A."/>
            <person name="Kelstrup H."/>
            <person name="Emery V."/>
            <person name="Picard C."/>
        </authorList>
    </citation>
    <scope>NUCLEOTIDE SEQUENCE</scope>
    <source>
        <strain evidence="4">Stoneville</strain>
        <tissue evidence="4">Whole head</tissue>
    </source>
</reference>
<proteinExistence type="predicted"/>
<keyword evidence="2 3" id="KW-0040">ANK repeat</keyword>
<feature type="repeat" description="ANK" evidence="3">
    <location>
        <begin position="233"/>
        <end position="268"/>
    </location>
</feature>
<accession>A0A8J6HK21</accession>
<dbReference type="PANTHER" id="PTHR24198:SF165">
    <property type="entry name" value="ANKYRIN REPEAT-CONTAINING PROTEIN-RELATED"/>
    <property type="match status" value="1"/>
</dbReference>
<dbReference type="PROSITE" id="PS50297">
    <property type="entry name" value="ANK_REP_REGION"/>
    <property type="match status" value="4"/>
</dbReference>
<evidence type="ECO:0000313" key="4">
    <source>
        <dbReference type="EMBL" id="KAH0815777.1"/>
    </source>
</evidence>
<dbReference type="SMART" id="SM00248">
    <property type="entry name" value="ANK"/>
    <property type="match status" value="8"/>
</dbReference>
<dbReference type="InterPro" id="IPR036770">
    <property type="entry name" value="Ankyrin_rpt-contain_sf"/>
</dbReference>
<dbReference type="Gene3D" id="1.25.40.20">
    <property type="entry name" value="Ankyrin repeat-containing domain"/>
    <property type="match status" value="2"/>
</dbReference>
<evidence type="ECO:0000256" key="2">
    <source>
        <dbReference type="ARBA" id="ARBA00023043"/>
    </source>
</evidence>
<evidence type="ECO:0000256" key="1">
    <source>
        <dbReference type="ARBA" id="ARBA00022737"/>
    </source>
</evidence>
<keyword evidence="1" id="KW-0677">Repeat</keyword>
<feature type="repeat" description="ANK" evidence="3">
    <location>
        <begin position="269"/>
        <end position="301"/>
    </location>
</feature>
<evidence type="ECO:0000256" key="3">
    <source>
        <dbReference type="PROSITE-ProRule" id="PRU00023"/>
    </source>
</evidence>
<dbReference type="Pfam" id="PF12796">
    <property type="entry name" value="Ank_2"/>
    <property type="match status" value="2"/>
</dbReference>
<name>A0A8J6HK21_TENMO</name>
<dbReference type="AlphaFoldDB" id="A0A8J6HK21"/>
<feature type="repeat" description="ANK" evidence="3">
    <location>
        <begin position="701"/>
        <end position="733"/>
    </location>
</feature>
<keyword evidence="5" id="KW-1185">Reference proteome</keyword>
<dbReference type="InterPro" id="IPR002110">
    <property type="entry name" value="Ankyrin_rpt"/>
</dbReference>
<comment type="caution">
    <text evidence="4">The sequence shown here is derived from an EMBL/GenBank/DDBJ whole genome shotgun (WGS) entry which is preliminary data.</text>
</comment>
<dbReference type="PROSITE" id="PS50088">
    <property type="entry name" value="ANK_REPEAT"/>
    <property type="match status" value="4"/>
</dbReference>
<dbReference type="Proteomes" id="UP000719412">
    <property type="component" value="Unassembled WGS sequence"/>
</dbReference>
<protein>
    <submittedName>
        <fullName evidence="4">Uncharacterized protein</fullName>
    </submittedName>
</protein>
<dbReference type="PANTHER" id="PTHR24198">
    <property type="entry name" value="ANKYRIN REPEAT AND PROTEIN KINASE DOMAIN-CONTAINING PROTEIN"/>
    <property type="match status" value="1"/>
</dbReference>